<evidence type="ECO:0000313" key="3">
    <source>
        <dbReference type="EMBL" id="PHN07642.1"/>
    </source>
</evidence>
<reference evidence="3 4" key="1">
    <citation type="submission" date="2017-10" db="EMBL/GenBank/DDBJ databases">
        <title>The draft genome sequence of Lewinella nigricans NBRC 102662.</title>
        <authorList>
            <person name="Wang K."/>
        </authorList>
    </citation>
    <scope>NUCLEOTIDE SEQUENCE [LARGE SCALE GENOMIC DNA]</scope>
    <source>
        <strain evidence="3 4">NBRC 102662</strain>
    </source>
</reference>
<dbReference type="SUPFAM" id="SSF53187">
    <property type="entry name" value="Zn-dependent exopeptidases"/>
    <property type="match status" value="1"/>
</dbReference>
<name>A0A2D0NGL4_FLAN2</name>
<comment type="caution">
    <text evidence="3">The sequence shown here is derived from an EMBL/GenBank/DDBJ whole genome shotgun (WGS) entry which is preliminary data.</text>
</comment>
<dbReference type="GO" id="GO:0046657">
    <property type="term" value="P:folic acid catabolic process"/>
    <property type="evidence" value="ECO:0007669"/>
    <property type="project" value="TreeGrafter"/>
</dbReference>
<accession>A0A2D0NGL4</accession>
<evidence type="ECO:0000313" key="4">
    <source>
        <dbReference type="Proteomes" id="UP000223913"/>
    </source>
</evidence>
<dbReference type="GO" id="GO:0016805">
    <property type="term" value="F:dipeptidase activity"/>
    <property type="evidence" value="ECO:0007669"/>
    <property type="project" value="TreeGrafter"/>
</dbReference>
<dbReference type="AlphaFoldDB" id="A0A2D0NGL4"/>
<dbReference type="SUPFAM" id="SSF55031">
    <property type="entry name" value="Bacterial exopeptidase dimerisation domain"/>
    <property type="match status" value="1"/>
</dbReference>
<dbReference type="InterPro" id="IPR017439">
    <property type="entry name" value="Amidohydrolase"/>
</dbReference>
<organism evidence="3 4">
    <name type="scientific">Flavilitoribacter nigricans (strain ATCC 23147 / DSM 23189 / NBRC 102662 / NCIMB 1420 / SS-2)</name>
    <name type="common">Lewinella nigricans</name>
    <dbReference type="NCBI Taxonomy" id="1122177"/>
    <lineage>
        <taxon>Bacteria</taxon>
        <taxon>Pseudomonadati</taxon>
        <taxon>Bacteroidota</taxon>
        <taxon>Saprospiria</taxon>
        <taxon>Saprospirales</taxon>
        <taxon>Lewinellaceae</taxon>
        <taxon>Flavilitoribacter</taxon>
    </lineage>
</organism>
<dbReference type="Pfam" id="PF07687">
    <property type="entry name" value="M20_dimer"/>
    <property type="match status" value="1"/>
</dbReference>
<dbReference type="Gene3D" id="3.40.630.10">
    <property type="entry name" value="Zn peptidases"/>
    <property type="match status" value="1"/>
</dbReference>
<dbReference type="RefSeq" id="WP_099149090.1">
    <property type="nucleotide sequence ID" value="NZ_PDUD01000009.1"/>
</dbReference>
<dbReference type="Pfam" id="PF01546">
    <property type="entry name" value="Peptidase_M20"/>
    <property type="match status" value="1"/>
</dbReference>
<dbReference type="PANTHER" id="PTHR30575">
    <property type="entry name" value="PEPTIDASE M20"/>
    <property type="match status" value="1"/>
</dbReference>
<gene>
    <name evidence="3" type="ORF">CRP01_05960</name>
</gene>
<dbReference type="InterPro" id="IPR002933">
    <property type="entry name" value="Peptidase_M20"/>
</dbReference>
<dbReference type="NCBIfam" id="TIGR01891">
    <property type="entry name" value="amidohydrolases"/>
    <property type="match status" value="1"/>
</dbReference>
<dbReference type="InterPro" id="IPR017145">
    <property type="entry name" value="Aminobenzoyl-glu_utiliz_pB"/>
</dbReference>
<dbReference type="PIRSF" id="PIRSF037227">
    <property type="entry name" value="Aminobenzoyl-glu_utiliz_pB"/>
    <property type="match status" value="1"/>
</dbReference>
<keyword evidence="4" id="KW-1185">Reference proteome</keyword>
<dbReference type="EMBL" id="PDUD01000009">
    <property type="protein sequence ID" value="PHN07642.1"/>
    <property type="molecule type" value="Genomic_DNA"/>
</dbReference>
<feature type="domain" description="Peptidase M20 dimerisation" evidence="2">
    <location>
        <begin position="210"/>
        <end position="300"/>
    </location>
</feature>
<dbReference type="OrthoDB" id="9781032at2"/>
<sequence length="483" mass="52381">MRYLLLLCFLPLGLMAQQYNEKKLNNLKEKSQAQIEQDFSGYGEMAQQIWDYAEVGYQEYKSSELLQDKLKAAGFSVEAGVADIPTAFVATYGSGKPVLGILAEFDALPGLSQQATPEPLQDESRTSGHGCGHNLFGVGSVAAAVAVKEQLAAGNFKGTVKVYGTPAEEGGSGKVYMVRAGLFDDVDVVLHWHPGNGNSANASSSLANTTAKFRFHGISAHAAGSPEAGRSALDGVEAMNDMANMMREHVPMETRIHYIITAGGDAPNVVPNFAEVYYYVRHPEPSEVKRIFERLVKTAEGAAMGTETEMKYEVMSGVYNLLPVEVLAKKMYDNLKMVGGVTYTEEELAFAKTLQTSFNSAKIPDPKDAEKIQEFNVERYRRGGGSTDVGDVSWAVPTVGLRTATYVPGTPSHSWQAVACAGNSIGKKGMLVAAKTLTGMALDLLNDGQLIKDARAEWLKFRGEDFKYEPLLGDRAPALDYRN</sequence>
<evidence type="ECO:0000259" key="2">
    <source>
        <dbReference type="Pfam" id="PF07687"/>
    </source>
</evidence>
<dbReference type="InterPro" id="IPR036264">
    <property type="entry name" value="Bact_exopeptidase_dim_dom"/>
</dbReference>
<dbReference type="GO" id="GO:0071713">
    <property type="term" value="F:para-aminobenzoyl-glutamate hydrolase activity"/>
    <property type="evidence" value="ECO:0007669"/>
    <property type="project" value="TreeGrafter"/>
</dbReference>
<dbReference type="PANTHER" id="PTHR30575:SF0">
    <property type="entry name" value="XAA-ARG DIPEPTIDASE"/>
    <property type="match status" value="1"/>
</dbReference>
<dbReference type="InterPro" id="IPR011650">
    <property type="entry name" value="Peptidase_M20_dimer"/>
</dbReference>
<dbReference type="Gene3D" id="3.30.70.360">
    <property type="match status" value="1"/>
</dbReference>
<dbReference type="InterPro" id="IPR052030">
    <property type="entry name" value="Peptidase_M20/M20A_hydrolases"/>
</dbReference>
<evidence type="ECO:0000256" key="1">
    <source>
        <dbReference type="ARBA" id="ARBA00022801"/>
    </source>
</evidence>
<protein>
    <submittedName>
        <fullName evidence="3">Amidohydrolase</fullName>
    </submittedName>
</protein>
<dbReference type="GO" id="GO:0005737">
    <property type="term" value="C:cytoplasm"/>
    <property type="evidence" value="ECO:0007669"/>
    <property type="project" value="TreeGrafter"/>
</dbReference>
<proteinExistence type="predicted"/>
<dbReference type="Proteomes" id="UP000223913">
    <property type="component" value="Unassembled WGS sequence"/>
</dbReference>
<keyword evidence="1 3" id="KW-0378">Hydrolase</keyword>